<keyword evidence="2" id="KW-1185">Reference proteome</keyword>
<sequence length="62" mass="7017">MEYLIEGYNSMSNSICDCLIMVCNVHIPEICVCKDNSTLCASYCGDWTCMCRGGSRMEPYMK</sequence>
<organism evidence="1 2">
    <name type="scientific">Thermoanaerobacter siderophilus SR4</name>
    <dbReference type="NCBI Taxonomy" id="880478"/>
    <lineage>
        <taxon>Bacteria</taxon>
        <taxon>Bacillati</taxon>
        <taxon>Bacillota</taxon>
        <taxon>Clostridia</taxon>
        <taxon>Thermoanaerobacterales</taxon>
        <taxon>Thermoanaerobacteraceae</taxon>
        <taxon>Thermoanaerobacter</taxon>
    </lineage>
</organism>
<name>I8R442_9THEO</name>
<evidence type="ECO:0000313" key="1">
    <source>
        <dbReference type="EMBL" id="EIW00185.1"/>
    </source>
</evidence>
<reference evidence="1 2" key="1">
    <citation type="submission" date="2012-02" db="EMBL/GenBank/DDBJ databases">
        <title>Improved High-Quality Draft sequence of Thermoanaerobacter siderophilus SR4.</title>
        <authorList>
            <consortium name="US DOE Joint Genome Institute"/>
            <person name="Lucas S."/>
            <person name="Han J."/>
            <person name="Lapidus A."/>
            <person name="Cheng J.-F."/>
            <person name="Goodwin L."/>
            <person name="Pitluck S."/>
            <person name="Peters L."/>
            <person name="Detter J.C."/>
            <person name="Han C."/>
            <person name="Tapia R."/>
            <person name="Land M."/>
            <person name="Hauser L."/>
            <person name="Kyrpides N."/>
            <person name="Ivanova N."/>
            <person name="Pagani I."/>
            <person name="Hemme C."/>
            <person name="Woyke T."/>
        </authorList>
    </citation>
    <scope>NUCLEOTIDE SEQUENCE [LARGE SCALE GENOMIC DNA]</scope>
    <source>
        <strain evidence="1 2">SR4</strain>
    </source>
</reference>
<evidence type="ECO:0000313" key="2">
    <source>
        <dbReference type="Proteomes" id="UP000005110"/>
    </source>
</evidence>
<dbReference type="EMBL" id="CM001486">
    <property type="protein sequence ID" value="EIW00185.1"/>
    <property type="molecule type" value="Genomic_DNA"/>
</dbReference>
<accession>I8R442</accession>
<gene>
    <name evidence="1" type="ORF">ThesiDRAFT1_1228</name>
</gene>
<dbReference type="AlphaFoldDB" id="I8R442"/>
<dbReference type="HOGENOM" id="CLU_2902861_0_0_9"/>
<dbReference type="Proteomes" id="UP000005110">
    <property type="component" value="Chromosome"/>
</dbReference>
<protein>
    <submittedName>
        <fullName evidence="1">Uncharacterized protein</fullName>
    </submittedName>
</protein>
<proteinExistence type="predicted"/>